<evidence type="ECO:0000256" key="1">
    <source>
        <dbReference type="SAM" id="MobiDB-lite"/>
    </source>
</evidence>
<dbReference type="EMBL" id="JAUSWV010000002">
    <property type="protein sequence ID" value="MDQ0580248.1"/>
    <property type="molecule type" value="Genomic_DNA"/>
</dbReference>
<evidence type="ECO:0000313" key="4">
    <source>
        <dbReference type="Proteomes" id="UP001230654"/>
    </source>
</evidence>
<feature type="transmembrane region" description="Helical" evidence="2">
    <location>
        <begin position="74"/>
        <end position="97"/>
    </location>
</feature>
<gene>
    <name evidence="3" type="ORF">QF030_002426</name>
</gene>
<keyword evidence="2" id="KW-1133">Transmembrane helix</keyword>
<keyword evidence="2" id="KW-0472">Membrane</keyword>
<accession>A0ABU0NMB0</accession>
<reference evidence="3 4" key="1">
    <citation type="submission" date="2023-07" db="EMBL/GenBank/DDBJ databases">
        <title>Comparative genomics of wheat-associated soil bacteria to identify genetic determinants of phenazine resistance.</title>
        <authorList>
            <person name="Mouncey N."/>
        </authorList>
    </citation>
    <scope>NUCLEOTIDE SEQUENCE [LARGE SCALE GENOMIC DNA]</scope>
    <source>
        <strain evidence="3 4">B2I6</strain>
    </source>
</reference>
<keyword evidence="2" id="KW-0812">Transmembrane</keyword>
<evidence type="ECO:0008006" key="5">
    <source>
        <dbReference type="Google" id="ProtNLM"/>
    </source>
</evidence>
<proteinExistence type="predicted"/>
<protein>
    <recommendedName>
        <fullName evidence="5">Integral membrane protein</fullName>
    </recommendedName>
</protein>
<feature type="region of interest" description="Disordered" evidence="1">
    <location>
        <begin position="1"/>
        <end position="33"/>
    </location>
</feature>
<comment type="caution">
    <text evidence="3">The sequence shown here is derived from an EMBL/GenBank/DDBJ whole genome shotgun (WGS) entry which is preliminary data.</text>
</comment>
<evidence type="ECO:0000313" key="3">
    <source>
        <dbReference type="EMBL" id="MDQ0580248.1"/>
    </source>
</evidence>
<organism evidence="3 4">
    <name type="scientific">Streptomyces rishiriensis</name>
    <dbReference type="NCBI Taxonomy" id="68264"/>
    <lineage>
        <taxon>Bacteria</taxon>
        <taxon>Bacillati</taxon>
        <taxon>Actinomycetota</taxon>
        <taxon>Actinomycetes</taxon>
        <taxon>Kitasatosporales</taxon>
        <taxon>Streptomycetaceae</taxon>
        <taxon>Streptomyces</taxon>
    </lineage>
</organism>
<sequence length="157" mass="16267">MTGTTDVRPVSDVQHHNDVHRANGPHGVSNGHHSVGELVSQATEQVSRLVRQELALAKHEFTEKGRRAGRGGGLLGAAGAFAYAGLLALAGTGVAALALTLPLWAAALIVTAVLFAIAGVLAVVGRGQLRRAAPPTPEETLGSVRADVAEIRERAHR</sequence>
<evidence type="ECO:0000256" key="2">
    <source>
        <dbReference type="SAM" id="Phobius"/>
    </source>
</evidence>
<name>A0ABU0NMB0_STRRH</name>
<dbReference type="Pfam" id="PF07332">
    <property type="entry name" value="Phage_holin_3_6"/>
    <property type="match status" value="1"/>
</dbReference>
<feature type="transmembrane region" description="Helical" evidence="2">
    <location>
        <begin position="103"/>
        <end position="124"/>
    </location>
</feature>
<dbReference type="InterPro" id="IPR009937">
    <property type="entry name" value="Phage_holin_3_6"/>
</dbReference>
<dbReference type="RefSeq" id="WP_373428757.1">
    <property type="nucleotide sequence ID" value="NZ_JAUSWV010000002.1"/>
</dbReference>
<dbReference type="Proteomes" id="UP001230654">
    <property type="component" value="Unassembled WGS sequence"/>
</dbReference>
<keyword evidence="4" id="KW-1185">Reference proteome</keyword>